<dbReference type="CDD" id="cd07197">
    <property type="entry name" value="nitrilase"/>
    <property type="match status" value="1"/>
</dbReference>
<proteinExistence type="predicted"/>
<dbReference type="EMBL" id="DTBZ01000071">
    <property type="protein sequence ID" value="HGQ17956.1"/>
    <property type="molecule type" value="Genomic_DNA"/>
</dbReference>
<dbReference type="EMBL" id="DTAI01000016">
    <property type="protein sequence ID" value="HGN36026.1"/>
    <property type="molecule type" value="Genomic_DNA"/>
</dbReference>
<gene>
    <name evidence="3" type="ORF">ENT87_00520</name>
    <name evidence="4" type="ORF">ENU30_03090</name>
</gene>
<comment type="caution">
    <text evidence="3">The sequence shown here is derived from an EMBL/GenBank/DDBJ whole genome shotgun (WGS) entry which is preliminary data.</text>
</comment>
<dbReference type="PANTHER" id="PTHR43674:SF2">
    <property type="entry name" value="BETA-UREIDOPROPIONASE"/>
    <property type="match status" value="1"/>
</dbReference>
<feature type="domain" description="CN hydrolase" evidence="2">
    <location>
        <begin position="9"/>
        <end position="246"/>
    </location>
</feature>
<dbReference type="GO" id="GO:0016811">
    <property type="term" value="F:hydrolase activity, acting on carbon-nitrogen (but not peptide) bonds, in linear amides"/>
    <property type="evidence" value="ECO:0007669"/>
    <property type="project" value="UniProtKB-ARBA"/>
</dbReference>
<dbReference type="Pfam" id="PF00795">
    <property type="entry name" value="CN_hydrolase"/>
    <property type="match status" value="1"/>
</dbReference>
<evidence type="ECO:0000259" key="2">
    <source>
        <dbReference type="PROSITE" id="PS50263"/>
    </source>
</evidence>
<organism evidence="3">
    <name type="scientific">Ignisphaera aggregans</name>
    <dbReference type="NCBI Taxonomy" id="334771"/>
    <lineage>
        <taxon>Archaea</taxon>
        <taxon>Thermoproteota</taxon>
        <taxon>Thermoprotei</taxon>
        <taxon>Desulfurococcales</taxon>
        <taxon>Desulfurococcaceae</taxon>
        <taxon>Ignisphaera</taxon>
    </lineage>
</organism>
<accession>A0A7J3I5F0</accession>
<dbReference type="PROSITE" id="PS01227">
    <property type="entry name" value="UPF0012"/>
    <property type="match status" value="1"/>
</dbReference>
<sequence>MVKLMKNTIRIAVAQMEPLNGDIDANLSKVKEVVTSVNAELYIFPELFLTGYLIEDLVFKLALDLDSKPIKELQQVSNKHRVGIVLGFPERSSMGYLYNSALAIDYRGNIYIYRKRHLPTFSSFSEGRWFKSYRGSFNPWLFGTIKVGITICYDIFFPEIFRKYMLNGVELFINISAAPDTSIQLFHILSRARAIENSAYFVWVNTTGFIGGFGFGGASIAVDPLGNILYTLKYYEEDIRVVEINFDNIKKYRIERPLLRDVAFEDYYLLFKNALRYEERQ</sequence>
<dbReference type="InterPro" id="IPR003010">
    <property type="entry name" value="C-N_Hydrolase"/>
</dbReference>
<protein>
    <submittedName>
        <fullName evidence="3">Carbon-nitrogen hydrolase family protein</fullName>
    </submittedName>
</protein>
<evidence type="ECO:0000256" key="1">
    <source>
        <dbReference type="ARBA" id="ARBA00022801"/>
    </source>
</evidence>
<dbReference type="Gene3D" id="3.60.110.10">
    <property type="entry name" value="Carbon-nitrogen hydrolase"/>
    <property type="match status" value="1"/>
</dbReference>
<dbReference type="SUPFAM" id="SSF56317">
    <property type="entry name" value="Carbon-nitrogen hydrolase"/>
    <property type="match status" value="1"/>
</dbReference>
<dbReference type="PROSITE" id="PS50263">
    <property type="entry name" value="CN_HYDROLASE"/>
    <property type="match status" value="1"/>
</dbReference>
<dbReference type="AlphaFoldDB" id="A0A7J3I5F0"/>
<name>A0A7J3I5F0_9CREN</name>
<evidence type="ECO:0000313" key="4">
    <source>
        <dbReference type="EMBL" id="HGQ17956.1"/>
    </source>
</evidence>
<evidence type="ECO:0000313" key="3">
    <source>
        <dbReference type="EMBL" id="HGN36026.1"/>
    </source>
</evidence>
<dbReference type="InterPro" id="IPR050345">
    <property type="entry name" value="Aliph_Amidase/BUP"/>
</dbReference>
<dbReference type="PANTHER" id="PTHR43674">
    <property type="entry name" value="NITRILASE C965.09-RELATED"/>
    <property type="match status" value="1"/>
</dbReference>
<dbReference type="InterPro" id="IPR036526">
    <property type="entry name" value="C-N_Hydrolase_sf"/>
</dbReference>
<keyword evidence="1 3" id="KW-0378">Hydrolase</keyword>
<dbReference type="InterPro" id="IPR001110">
    <property type="entry name" value="UPF0012_CS"/>
</dbReference>
<reference evidence="3" key="1">
    <citation type="journal article" date="2020" name="mSystems">
        <title>Genome- and Community-Level Interaction Insights into Carbon Utilization and Element Cycling Functions of Hydrothermarchaeota in Hydrothermal Sediment.</title>
        <authorList>
            <person name="Zhou Z."/>
            <person name="Liu Y."/>
            <person name="Xu W."/>
            <person name="Pan J."/>
            <person name="Luo Z.H."/>
            <person name="Li M."/>
        </authorList>
    </citation>
    <scope>NUCLEOTIDE SEQUENCE [LARGE SCALE GENOMIC DNA]</scope>
    <source>
        <strain evidence="3">SpSt-618</strain>
        <strain evidence="4">SpSt-657</strain>
    </source>
</reference>